<dbReference type="PANTHER" id="PTHR31736">
    <property type="match status" value="1"/>
</dbReference>
<dbReference type="InterPro" id="IPR011050">
    <property type="entry name" value="Pectin_lyase_fold/virulence"/>
</dbReference>
<dbReference type="EMBL" id="CP068595">
    <property type="protein sequence ID" value="QQZ60109.1"/>
    <property type="molecule type" value="Genomic_DNA"/>
</dbReference>
<dbReference type="SUPFAM" id="SSF51126">
    <property type="entry name" value="Pectin lyase-like"/>
    <property type="match status" value="1"/>
</dbReference>
<sequence length="255" mass="29126">MEAGAPQPDGAGVHLVQPGIHRSPDLLSLLKRTEDQGTGLPQTLYFARNPLYRRNRICNSVRNSHLFGWRCGIYRLFVCERVEDVEIRGRGVVYLADFHRFSAFRGVRIVFSRRIRVEGITVIDPPHYSIFNEPQENYWGALSINAGDGNTVRNVLYSNIRVERIEQGQLFDLRVVMNKDYNPEPGTGIEQVTFRNVSFNGSAVHPSRIYGYDEDRGVNAVEFISLQIGGEWVENTRTDLILLNAYAHNVVFKRE</sequence>
<dbReference type="GO" id="GO:0000272">
    <property type="term" value="P:polysaccharide catabolic process"/>
    <property type="evidence" value="ECO:0007669"/>
    <property type="project" value="UniProtKB-KW"/>
</dbReference>
<gene>
    <name evidence="4" type="ORF">JI735_26765</name>
</gene>
<organism evidence="4 5">
    <name type="scientific">Paenibacillus sonchi</name>
    <dbReference type="NCBI Taxonomy" id="373687"/>
    <lineage>
        <taxon>Bacteria</taxon>
        <taxon>Bacillati</taxon>
        <taxon>Bacillota</taxon>
        <taxon>Bacilli</taxon>
        <taxon>Bacillales</taxon>
        <taxon>Paenibacillaceae</taxon>
        <taxon>Paenibacillus</taxon>
        <taxon>Paenibacillus sonchi group</taxon>
    </lineage>
</organism>
<evidence type="ECO:0000313" key="5">
    <source>
        <dbReference type="Proteomes" id="UP000595841"/>
    </source>
</evidence>
<reference evidence="4 5" key="1">
    <citation type="submission" date="2021-01" db="EMBL/GenBank/DDBJ databases">
        <title>Whole genome sequence of Paenibacillus sonchi LMG 24727 for comparative genomics.</title>
        <authorList>
            <person name="Lee G."/>
            <person name="Kim M.-J."/>
            <person name="Lim K."/>
            <person name="Shin J.-H."/>
        </authorList>
    </citation>
    <scope>NUCLEOTIDE SEQUENCE [LARGE SCALE GENOMIC DNA]</scope>
    <source>
        <strain evidence="4 5">LMG 24727</strain>
    </source>
</reference>
<keyword evidence="5" id="KW-1185">Reference proteome</keyword>
<dbReference type="Gene3D" id="2.160.20.10">
    <property type="entry name" value="Single-stranded right-handed beta-helix, Pectin lyase-like"/>
    <property type="match status" value="2"/>
</dbReference>
<keyword evidence="3" id="KW-0624">Polysaccharide degradation</keyword>
<dbReference type="AlphaFoldDB" id="A0A974P9V6"/>
<name>A0A974P9V6_9BACL</name>
<evidence type="ECO:0000256" key="1">
    <source>
        <dbReference type="ARBA" id="ARBA00022737"/>
    </source>
</evidence>
<evidence type="ECO:0000256" key="2">
    <source>
        <dbReference type="ARBA" id="ARBA00023277"/>
    </source>
</evidence>
<dbReference type="InterPro" id="IPR012334">
    <property type="entry name" value="Pectin_lyas_fold"/>
</dbReference>
<proteinExistence type="predicted"/>
<keyword evidence="1" id="KW-0677">Repeat</keyword>
<evidence type="ECO:0000256" key="3">
    <source>
        <dbReference type="ARBA" id="ARBA00023326"/>
    </source>
</evidence>
<dbReference type="KEGG" id="pson:JI735_26765"/>
<evidence type="ECO:0000313" key="4">
    <source>
        <dbReference type="EMBL" id="QQZ60109.1"/>
    </source>
</evidence>
<dbReference type="Proteomes" id="UP000595841">
    <property type="component" value="Chromosome"/>
</dbReference>
<dbReference type="PANTHER" id="PTHR31736:SF9">
    <property type="entry name" value="ENDO-XYLOGALACTURONAN HYDROLASE A-RELATED"/>
    <property type="match status" value="1"/>
</dbReference>
<keyword evidence="2" id="KW-0119">Carbohydrate metabolism</keyword>
<accession>A0A974P9V6</accession>
<protein>
    <submittedName>
        <fullName evidence="4">Uncharacterized protein</fullName>
    </submittedName>
</protein>